<dbReference type="InterPro" id="IPR036389">
    <property type="entry name" value="RNase_III_sf"/>
</dbReference>
<dbReference type="SUPFAM" id="SSF69065">
    <property type="entry name" value="RNase III domain-like"/>
    <property type="match status" value="1"/>
</dbReference>
<protein>
    <recommendedName>
        <fullName evidence="1">RNase III domain-containing protein</fullName>
    </recommendedName>
</protein>
<dbReference type="EMBL" id="JAPZBO010000005">
    <property type="protein sequence ID" value="KAJ5315950.1"/>
    <property type="molecule type" value="Genomic_DNA"/>
</dbReference>
<evidence type="ECO:0000313" key="3">
    <source>
        <dbReference type="Proteomes" id="UP001147746"/>
    </source>
</evidence>
<dbReference type="Proteomes" id="UP001147746">
    <property type="component" value="Unassembled WGS sequence"/>
</dbReference>
<evidence type="ECO:0000313" key="2">
    <source>
        <dbReference type="EMBL" id="KAJ5315950.1"/>
    </source>
</evidence>
<name>A0A9W9U6D2_9EURO</name>
<dbReference type="AlphaFoldDB" id="A0A9W9U6D2"/>
<dbReference type="GO" id="GO:0004525">
    <property type="term" value="F:ribonuclease III activity"/>
    <property type="evidence" value="ECO:0007669"/>
    <property type="project" value="InterPro"/>
</dbReference>
<dbReference type="PROSITE" id="PS50142">
    <property type="entry name" value="RNASE_3_2"/>
    <property type="match status" value="1"/>
</dbReference>
<accession>A0A9W9U6D2</accession>
<comment type="caution">
    <text evidence="2">The sequence shown here is derived from an EMBL/GenBank/DDBJ whole genome shotgun (WGS) entry which is preliminary data.</text>
</comment>
<reference evidence="2" key="1">
    <citation type="submission" date="2022-12" db="EMBL/GenBank/DDBJ databases">
        <authorList>
            <person name="Petersen C."/>
        </authorList>
    </citation>
    <scope>NUCLEOTIDE SEQUENCE</scope>
    <source>
        <strain evidence="2">IBT 21472</strain>
    </source>
</reference>
<organism evidence="2 3">
    <name type="scientific">Penicillium atrosanguineum</name>
    <dbReference type="NCBI Taxonomy" id="1132637"/>
    <lineage>
        <taxon>Eukaryota</taxon>
        <taxon>Fungi</taxon>
        <taxon>Dikarya</taxon>
        <taxon>Ascomycota</taxon>
        <taxon>Pezizomycotina</taxon>
        <taxon>Eurotiomycetes</taxon>
        <taxon>Eurotiomycetidae</taxon>
        <taxon>Eurotiales</taxon>
        <taxon>Aspergillaceae</taxon>
        <taxon>Penicillium</taxon>
    </lineage>
</organism>
<sequence length="147" mass="16270">MPCFLASEQIQVLEETLNYTFKDKALLSRVFEAASSTSTPEGNKRLALLGRSLLGFLRNLKSVEQDLAVVDMNSHFLRNSAAKRLATLGFTKSLQQFIRVNPASSLTDHVSDKLMALSMEALLAAVFLDCQRDLTITCEFATGLRIL</sequence>
<dbReference type="GO" id="GO:0006396">
    <property type="term" value="P:RNA processing"/>
    <property type="evidence" value="ECO:0007669"/>
    <property type="project" value="InterPro"/>
</dbReference>
<dbReference type="Gene3D" id="1.10.1520.10">
    <property type="entry name" value="Ribonuclease III domain"/>
    <property type="match status" value="1"/>
</dbReference>
<dbReference type="InterPro" id="IPR000999">
    <property type="entry name" value="RNase_III_dom"/>
</dbReference>
<feature type="domain" description="RNase III" evidence="1">
    <location>
        <begin position="10"/>
        <end position="131"/>
    </location>
</feature>
<evidence type="ECO:0000259" key="1">
    <source>
        <dbReference type="PROSITE" id="PS50142"/>
    </source>
</evidence>
<reference evidence="2" key="2">
    <citation type="journal article" date="2023" name="IMA Fungus">
        <title>Comparative genomic study of the Penicillium genus elucidates a diverse pangenome and 15 lateral gene transfer events.</title>
        <authorList>
            <person name="Petersen C."/>
            <person name="Sorensen T."/>
            <person name="Nielsen M.R."/>
            <person name="Sondergaard T.E."/>
            <person name="Sorensen J.L."/>
            <person name="Fitzpatrick D.A."/>
            <person name="Frisvad J.C."/>
            <person name="Nielsen K.L."/>
        </authorList>
    </citation>
    <scope>NUCLEOTIDE SEQUENCE</scope>
    <source>
        <strain evidence="2">IBT 21472</strain>
    </source>
</reference>
<gene>
    <name evidence="2" type="ORF">N7476_006257</name>
</gene>
<proteinExistence type="predicted"/>
<keyword evidence="3" id="KW-1185">Reference proteome</keyword>